<reference evidence="2" key="1">
    <citation type="journal article" date="2023" name="PhytoFront">
        <title>Draft Genome Resources of Seven Strains of Tilletia horrida, Causal Agent of Kernel Smut of Rice.</title>
        <authorList>
            <person name="Khanal S."/>
            <person name="Antony Babu S."/>
            <person name="Zhou X.G."/>
        </authorList>
    </citation>
    <scope>NUCLEOTIDE SEQUENCE</scope>
    <source>
        <strain evidence="2">TX3</strain>
    </source>
</reference>
<sequence>DLPRFINTVAIARDMDLIRDALGEEETNGFFLSHGTSLYITYSQLFPDRVGRVILQGVQDQPAQASMDTVLLNFIADMDATFYHGFLTNCVRSGPQRCAFASTVMGQASPETAVAALNATYWGMIDRLIRKPLPVADLSYGAGLLTAQITLDLTAMYMYSVDPLAHLASALLDLHNNNGTTIYHAYFTLVRGDQIRDKDATQGWPGVPVPKTTTFDALALTMCADASHSLPKDQAWWFNLSRTAYQVHYDWNATEVFTRPLGAKLRQPMLLISSTFDPATPYRAGRRMLDQLGHDNARLVEIRGFGHGGQLPSSCFENIARAHYSHGSVPKEVHTLCMPDHLPFSDYYLRPS</sequence>
<comment type="caution">
    <text evidence="2">The sequence shown here is derived from an EMBL/GenBank/DDBJ whole genome shotgun (WGS) entry which is preliminary data.</text>
</comment>
<accession>A0AAN6G587</accession>
<evidence type="ECO:0000259" key="1">
    <source>
        <dbReference type="Pfam" id="PF08386"/>
    </source>
</evidence>
<dbReference type="SUPFAM" id="SSF53474">
    <property type="entry name" value="alpha/beta-Hydrolases"/>
    <property type="match status" value="1"/>
</dbReference>
<dbReference type="Proteomes" id="UP001176521">
    <property type="component" value="Unassembled WGS sequence"/>
</dbReference>
<organism evidence="2 3">
    <name type="scientific">Tilletia horrida</name>
    <dbReference type="NCBI Taxonomy" id="155126"/>
    <lineage>
        <taxon>Eukaryota</taxon>
        <taxon>Fungi</taxon>
        <taxon>Dikarya</taxon>
        <taxon>Basidiomycota</taxon>
        <taxon>Ustilaginomycotina</taxon>
        <taxon>Exobasidiomycetes</taxon>
        <taxon>Tilletiales</taxon>
        <taxon>Tilletiaceae</taxon>
        <taxon>Tilletia</taxon>
    </lineage>
</organism>
<feature type="domain" description="Peptidase S33 tripeptidyl aminopeptidase-like C-terminal" evidence="1">
    <location>
        <begin position="263"/>
        <end position="332"/>
    </location>
</feature>
<dbReference type="Gene3D" id="3.40.50.1820">
    <property type="entry name" value="alpha/beta hydrolase"/>
    <property type="match status" value="1"/>
</dbReference>
<dbReference type="Pfam" id="PF08386">
    <property type="entry name" value="Abhydrolase_4"/>
    <property type="match status" value="1"/>
</dbReference>
<dbReference type="InterPro" id="IPR029058">
    <property type="entry name" value="AB_hydrolase_fold"/>
</dbReference>
<evidence type="ECO:0000313" key="3">
    <source>
        <dbReference type="Proteomes" id="UP001176521"/>
    </source>
</evidence>
<feature type="non-terminal residue" evidence="2">
    <location>
        <position position="1"/>
    </location>
</feature>
<evidence type="ECO:0000313" key="2">
    <source>
        <dbReference type="EMBL" id="KAK0518021.1"/>
    </source>
</evidence>
<keyword evidence="3" id="KW-1185">Reference proteome</keyword>
<dbReference type="AlphaFoldDB" id="A0AAN6G587"/>
<protein>
    <recommendedName>
        <fullName evidence="1">Peptidase S33 tripeptidyl aminopeptidase-like C-terminal domain-containing protein</fullName>
    </recommendedName>
</protein>
<dbReference type="EMBL" id="JAPDMQ010001471">
    <property type="protein sequence ID" value="KAK0518021.1"/>
    <property type="molecule type" value="Genomic_DNA"/>
</dbReference>
<dbReference type="InterPro" id="IPR013595">
    <property type="entry name" value="Pept_S33_TAP-like_C"/>
</dbReference>
<name>A0AAN6G587_9BASI</name>
<gene>
    <name evidence="2" type="ORF">OC842_007923</name>
</gene>
<proteinExistence type="predicted"/>